<dbReference type="InterPro" id="IPR029493">
    <property type="entry name" value="RecD2-like_HHH"/>
</dbReference>
<dbReference type="Pfam" id="PF14520">
    <property type="entry name" value="HHH_5"/>
    <property type="match status" value="1"/>
</dbReference>
<dbReference type="AlphaFoldDB" id="A8ZVG5"/>
<dbReference type="EMBL" id="CP000859">
    <property type="protein sequence ID" value="ABW68152.1"/>
    <property type="molecule type" value="Genomic_DNA"/>
</dbReference>
<dbReference type="Proteomes" id="UP000008561">
    <property type="component" value="Chromosome"/>
</dbReference>
<dbReference type="Gene3D" id="2.30.30.940">
    <property type="match status" value="1"/>
</dbReference>
<dbReference type="GO" id="GO:0008854">
    <property type="term" value="F:exodeoxyribonuclease V activity"/>
    <property type="evidence" value="ECO:0007669"/>
    <property type="project" value="UniProtKB-EC"/>
</dbReference>
<proteinExistence type="inferred from homology"/>
<reference evidence="4 5" key="1">
    <citation type="submission" date="2007-10" db="EMBL/GenBank/DDBJ databases">
        <title>Complete sequence of Desulfococcus oleovorans Hxd3.</title>
        <authorList>
            <consortium name="US DOE Joint Genome Institute"/>
            <person name="Copeland A."/>
            <person name="Lucas S."/>
            <person name="Lapidus A."/>
            <person name="Barry K."/>
            <person name="Glavina del Rio T."/>
            <person name="Dalin E."/>
            <person name="Tice H."/>
            <person name="Pitluck S."/>
            <person name="Kiss H."/>
            <person name="Brettin T."/>
            <person name="Bruce D."/>
            <person name="Detter J.C."/>
            <person name="Han C."/>
            <person name="Schmutz J."/>
            <person name="Larimer F."/>
            <person name="Land M."/>
            <person name="Hauser L."/>
            <person name="Kyrpides N."/>
            <person name="Kim E."/>
            <person name="Wawrik B."/>
            <person name="Richardson P."/>
        </authorList>
    </citation>
    <scope>NUCLEOTIDE SEQUENCE [LARGE SCALE GENOMIC DNA]</scope>
    <source>
        <strain evidence="5">DSM 6200 / JCM 39069 / Hxd3</strain>
    </source>
</reference>
<sequence length="722" mass="79092">METTLTGQLERITYTSEESGFTVARVRVRGQQDPVTVVGPLLGVSPGEVLEMQGQWTTHPSFGDQFKVESYKARAPVTVEGIQKYLASGMIKGIGPVTAERITKKFGKKTLQVLETDISRLAKVPGIGKKRITMIQASWEAHKEVRDVMVFLQSQGIGSGYAMRIFQTYGTGTMDVVTNNPYRLAADVAGIGFLIADRIAEKLGFAKNSPVRVRAGVLHVLSSLGDDGHVYYPFEPLVRKSMEILGVDRALVVAAVADEATEKNIVVEELKDDDGEDGKGVYLAGYFLCETGIARRIKEQVATGKVIREIDTARAVDWVQKKLSITLAEKQAEAVRTAAKSKLMVITGGPGTGKTTIVKSVLHIINALGAVVLLAAPTGRAAKKLKEATGHEARTIHRLLEFSMAKGGFQRHDSRPLECDLLVIDEASMIDTVLMYHLLKAVPPHAVLILVGDVNQLPSVGPGNVLNDIISSGVAPVVTLNEIFRQARQSRIVVNAHLINQGQLPHIQNDDTAGDFFFVDQEDPDTVADTIVDLVTRRIPAKFDLDPFDDIQVLTPMHKGTVGAINLNNRLQKALNPESKGIVRGEATFGLSDKVMQIRNNYDKEVFNGDIGRIVRINQEARVLGVLFDGREVAYDFSELDELVLAYAISVHKSQGSEYPAVVMPVLTQHYILLQRNLVYTAVTRGRRLVVMVGTKKALAISVNNNRPNLRYTRLRQRLAGA</sequence>
<name>A8ZVG5_DESOH</name>
<keyword evidence="4" id="KW-0347">Helicase</keyword>
<evidence type="ECO:0000313" key="5">
    <source>
        <dbReference type="Proteomes" id="UP000008561"/>
    </source>
</evidence>
<dbReference type="Gene3D" id="1.10.10.2220">
    <property type="match status" value="1"/>
</dbReference>
<evidence type="ECO:0000313" key="4">
    <source>
        <dbReference type="EMBL" id="ABW68152.1"/>
    </source>
</evidence>
<dbReference type="RefSeq" id="WP_012175764.1">
    <property type="nucleotide sequence ID" value="NC_009943.1"/>
</dbReference>
<organism evidence="4 5">
    <name type="scientific">Desulfosudis oleivorans (strain DSM 6200 / JCM 39069 / Hxd3)</name>
    <name type="common">Desulfococcus oleovorans</name>
    <dbReference type="NCBI Taxonomy" id="96561"/>
    <lineage>
        <taxon>Bacteria</taxon>
        <taxon>Pseudomonadati</taxon>
        <taxon>Thermodesulfobacteriota</taxon>
        <taxon>Desulfobacteria</taxon>
        <taxon>Desulfobacterales</taxon>
        <taxon>Desulfosudaceae</taxon>
        <taxon>Desulfosudis</taxon>
    </lineage>
</organism>
<dbReference type="eggNOG" id="COG1948">
    <property type="taxonomic scope" value="Bacteria"/>
</dbReference>
<keyword evidence="5" id="KW-1185">Reference proteome</keyword>
<dbReference type="CDD" id="cd17933">
    <property type="entry name" value="DEXSc_RecD-like"/>
    <property type="match status" value="1"/>
</dbReference>
<gene>
    <name evidence="4" type="ordered locus">Dole_2348</name>
</gene>
<dbReference type="GO" id="GO:0043139">
    <property type="term" value="F:5'-3' DNA helicase activity"/>
    <property type="evidence" value="ECO:0007669"/>
    <property type="project" value="InterPro"/>
</dbReference>
<dbReference type="SUPFAM" id="SSF52540">
    <property type="entry name" value="P-loop containing nucleoside triphosphate hydrolases"/>
    <property type="match status" value="2"/>
</dbReference>
<dbReference type="HOGENOM" id="CLU_007524_0_3_7"/>
<dbReference type="CDD" id="cd18809">
    <property type="entry name" value="SF1_C_RecD"/>
    <property type="match status" value="1"/>
</dbReference>
<dbReference type="OrthoDB" id="9763659at2"/>
<dbReference type="PANTHER" id="PTHR43788">
    <property type="entry name" value="DNA2/NAM7 HELICASE FAMILY MEMBER"/>
    <property type="match status" value="1"/>
</dbReference>
<dbReference type="GO" id="GO:0005524">
    <property type="term" value="F:ATP binding"/>
    <property type="evidence" value="ECO:0007669"/>
    <property type="project" value="UniProtKB-KW"/>
</dbReference>
<dbReference type="STRING" id="96561.Dole_2348"/>
<dbReference type="InterPro" id="IPR041451">
    <property type="entry name" value="RecD2_SH13"/>
</dbReference>
<dbReference type="Gene3D" id="1.10.150.20">
    <property type="entry name" value="5' to 3' exonuclease, C-terminal subdomain"/>
    <property type="match status" value="1"/>
</dbReference>
<dbReference type="InterPro" id="IPR050534">
    <property type="entry name" value="Coronavir_polyprotein_1ab"/>
</dbReference>
<dbReference type="eggNOG" id="COG0507">
    <property type="taxonomic scope" value="Bacteria"/>
</dbReference>
<dbReference type="GO" id="GO:0003677">
    <property type="term" value="F:DNA binding"/>
    <property type="evidence" value="ECO:0007669"/>
    <property type="project" value="InterPro"/>
</dbReference>
<dbReference type="InterPro" id="IPR010994">
    <property type="entry name" value="RuvA_2-like"/>
</dbReference>
<dbReference type="InterPro" id="IPR027785">
    <property type="entry name" value="UvrD-like_helicase_C"/>
</dbReference>
<accession>A8ZVG5</accession>
<keyword evidence="4" id="KW-0378">Hydrolase</keyword>
<dbReference type="GO" id="GO:0006310">
    <property type="term" value="P:DNA recombination"/>
    <property type="evidence" value="ECO:0007669"/>
    <property type="project" value="InterPro"/>
</dbReference>
<dbReference type="Pfam" id="PF23139">
    <property type="entry name" value="OB_YrrC"/>
    <property type="match status" value="1"/>
</dbReference>
<dbReference type="InterPro" id="IPR027417">
    <property type="entry name" value="P-loop_NTPase"/>
</dbReference>
<keyword evidence="2" id="KW-0067">ATP-binding</keyword>
<dbReference type="Gene3D" id="3.40.50.300">
    <property type="entry name" value="P-loop containing nucleotide triphosphate hydrolases"/>
    <property type="match status" value="2"/>
</dbReference>
<feature type="domain" description="AAA+ ATPase" evidence="3">
    <location>
        <begin position="340"/>
        <end position="488"/>
    </location>
</feature>
<dbReference type="SMART" id="SM00382">
    <property type="entry name" value="AAA"/>
    <property type="match status" value="1"/>
</dbReference>
<dbReference type="NCBIfam" id="TIGR01448">
    <property type="entry name" value="recD_rel"/>
    <property type="match status" value="1"/>
</dbReference>
<dbReference type="InterPro" id="IPR003593">
    <property type="entry name" value="AAA+_ATPase"/>
</dbReference>
<dbReference type="PANTHER" id="PTHR43788:SF6">
    <property type="entry name" value="DNA HELICASE B"/>
    <property type="match status" value="1"/>
</dbReference>
<evidence type="ECO:0000256" key="1">
    <source>
        <dbReference type="ARBA" id="ARBA00022741"/>
    </source>
</evidence>
<keyword evidence="1" id="KW-0547">Nucleotide-binding</keyword>
<dbReference type="Pfam" id="PF13538">
    <property type="entry name" value="UvrD_C_2"/>
    <property type="match status" value="1"/>
</dbReference>
<dbReference type="InterPro" id="IPR055446">
    <property type="entry name" value="RecD2_N_OB"/>
</dbReference>
<dbReference type="HAMAP" id="MF_01488">
    <property type="entry name" value="RecD2"/>
    <property type="match status" value="1"/>
</dbReference>
<dbReference type="Pfam" id="PF13245">
    <property type="entry name" value="AAA_19"/>
    <property type="match status" value="1"/>
</dbReference>
<evidence type="ECO:0000256" key="2">
    <source>
        <dbReference type="ARBA" id="ARBA00022840"/>
    </source>
</evidence>
<dbReference type="SUPFAM" id="SSF47781">
    <property type="entry name" value="RuvA domain 2-like"/>
    <property type="match status" value="1"/>
</dbReference>
<evidence type="ECO:0000259" key="3">
    <source>
        <dbReference type="SMART" id="SM00382"/>
    </source>
</evidence>
<dbReference type="EC" id="3.1.11.5" evidence="4"/>
<dbReference type="KEGG" id="dol:Dole_2348"/>
<dbReference type="Pfam" id="PF18335">
    <property type="entry name" value="SH3_13"/>
    <property type="match status" value="1"/>
</dbReference>
<dbReference type="GO" id="GO:0009338">
    <property type="term" value="C:exodeoxyribonuclease V complex"/>
    <property type="evidence" value="ECO:0007669"/>
    <property type="project" value="TreeGrafter"/>
</dbReference>
<protein>
    <submittedName>
        <fullName evidence="4">Helicase, RecD/TraA family</fullName>
        <ecNumber evidence="4">3.1.11.5</ecNumber>
    </submittedName>
</protein>
<dbReference type="GO" id="GO:0017116">
    <property type="term" value="F:single-stranded DNA helicase activity"/>
    <property type="evidence" value="ECO:0007669"/>
    <property type="project" value="TreeGrafter"/>
</dbReference>
<dbReference type="InterPro" id="IPR006345">
    <property type="entry name" value="RecD2"/>
</dbReference>
<dbReference type="Pfam" id="PF14490">
    <property type="entry name" value="HHH_RecD2"/>
    <property type="match status" value="1"/>
</dbReference>